<gene>
    <name evidence="2" type="ORF">KYD98_15490</name>
</gene>
<dbReference type="InterPro" id="IPR010178">
    <property type="entry name" value="Lit"/>
</dbReference>
<dbReference type="RefSeq" id="WP_219780958.1">
    <property type="nucleotide sequence ID" value="NZ_JAHXPT010000015.1"/>
</dbReference>
<comment type="caution">
    <text evidence="2">The sequence shown here is derived from an EMBL/GenBank/DDBJ whole genome shotgun (WGS) entry which is preliminary data.</text>
</comment>
<dbReference type="EMBL" id="JAHXPT010000015">
    <property type="protein sequence ID" value="MBW6411491.1"/>
    <property type="molecule type" value="Genomic_DNA"/>
</dbReference>
<dbReference type="Pfam" id="PF07314">
    <property type="entry name" value="Lit"/>
    <property type="match status" value="1"/>
</dbReference>
<keyword evidence="1" id="KW-0812">Transmembrane</keyword>
<feature type="transmembrane region" description="Helical" evidence="1">
    <location>
        <begin position="12"/>
        <end position="35"/>
    </location>
</feature>
<name>A0ABS7ASV3_9CLOT</name>
<keyword evidence="1" id="KW-1133">Transmembrane helix</keyword>
<evidence type="ECO:0000256" key="1">
    <source>
        <dbReference type="SAM" id="Phobius"/>
    </source>
</evidence>
<reference evidence="2 3" key="1">
    <citation type="submission" date="2021-07" db="EMBL/GenBank/DDBJ databases">
        <title>Clostridium weizhouense sp. nov., an anaerobic bacterium isolated from activated sludge of Petroleum wastewater.</title>
        <authorList>
            <person name="Li Q."/>
        </authorList>
    </citation>
    <scope>NUCLEOTIDE SEQUENCE [LARGE SCALE GENOMIC DNA]</scope>
    <source>
        <strain evidence="2 3">YB-6</strain>
    </source>
</reference>
<keyword evidence="1" id="KW-0472">Membrane</keyword>
<feature type="transmembrane region" description="Helical" evidence="1">
    <location>
        <begin position="141"/>
        <end position="159"/>
    </location>
</feature>
<keyword evidence="3" id="KW-1185">Reference proteome</keyword>
<feature type="transmembrane region" description="Helical" evidence="1">
    <location>
        <begin position="99"/>
        <end position="120"/>
    </location>
</feature>
<evidence type="ECO:0000313" key="3">
    <source>
        <dbReference type="Proteomes" id="UP001519921"/>
    </source>
</evidence>
<sequence length="223" mass="27052">MNKKYQNLKFIINNILGVFNSLFIIVLSVIITLNLTPIYKIVIKKYRLSEKNGITLEEIMNDYRGLINYLQNPFIKKLEFHNFSMSIQGEIHFQDVKRIFVFLYIYMIIFIIILILYLFLKNRTDKFIYQEFINKYKILNISANYLIIFFILLITAILVDFKKYFTLFHKIFFRNDYWLFNPRLDPIINVLPEEFFMILGIIILILIILQVIYIKISYYRNKS</sequence>
<evidence type="ECO:0000313" key="2">
    <source>
        <dbReference type="EMBL" id="MBW6411491.1"/>
    </source>
</evidence>
<accession>A0ABS7ASV3</accession>
<organism evidence="2 3">
    <name type="scientific">Clostridium weizhouense</name>
    <dbReference type="NCBI Taxonomy" id="2859781"/>
    <lineage>
        <taxon>Bacteria</taxon>
        <taxon>Bacillati</taxon>
        <taxon>Bacillota</taxon>
        <taxon>Clostridia</taxon>
        <taxon>Eubacteriales</taxon>
        <taxon>Clostridiaceae</taxon>
        <taxon>Clostridium</taxon>
    </lineage>
</organism>
<dbReference type="Proteomes" id="UP001519921">
    <property type="component" value="Unassembled WGS sequence"/>
</dbReference>
<protein>
    <submittedName>
        <fullName evidence="2">TIGR01906 family membrane protein</fullName>
    </submittedName>
</protein>
<dbReference type="NCBIfam" id="TIGR01906">
    <property type="entry name" value="integ_TIGR01906"/>
    <property type="match status" value="1"/>
</dbReference>
<feature type="transmembrane region" description="Helical" evidence="1">
    <location>
        <begin position="195"/>
        <end position="214"/>
    </location>
</feature>
<proteinExistence type="predicted"/>